<evidence type="ECO:0000256" key="7">
    <source>
        <dbReference type="ARBA" id="ARBA00032824"/>
    </source>
</evidence>
<dbReference type="GO" id="GO:0034599">
    <property type="term" value="P:cellular response to oxidative stress"/>
    <property type="evidence" value="ECO:0007669"/>
    <property type="project" value="TreeGrafter"/>
</dbReference>
<dbReference type="Proteomes" id="UP000219689">
    <property type="component" value="Unassembled WGS sequence"/>
</dbReference>
<dbReference type="InterPro" id="IPR013766">
    <property type="entry name" value="Thioredoxin_domain"/>
</dbReference>
<keyword evidence="6" id="KW-0676">Redox-active center</keyword>
<dbReference type="RefSeq" id="WP_097380552.1">
    <property type="nucleotide sequence ID" value="NZ_NXNI01000001.1"/>
</dbReference>
<proteinExistence type="inferred from homology"/>
<comment type="similarity">
    <text evidence="8">Belongs to the peroxiredoxin family. BCP/PrxQ subfamily.</text>
</comment>
<comment type="caution">
    <text evidence="12">The sequence shown here is derived from an EMBL/GenBank/DDBJ whole genome shotgun (WGS) entry which is preliminary data.</text>
</comment>
<evidence type="ECO:0000256" key="10">
    <source>
        <dbReference type="SAM" id="MobiDB-lite"/>
    </source>
</evidence>
<dbReference type="PANTHER" id="PTHR42801:SF4">
    <property type="entry name" value="AHPC_TSA FAMILY PROTEIN"/>
    <property type="match status" value="1"/>
</dbReference>
<keyword evidence="4" id="KW-0560">Oxidoreductase</keyword>
<dbReference type="InterPro" id="IPR000866">
    <property type="entry name" value="AhpC/TSA"/>
</dbReference>
<evidence type="ECO:0000259" key="11">
    <source>
        <dbReference type="PROSITE" id="PS51352"/>
    </source>
</evidence>
<evidence type="ECO:0000313" key="12">
    <source>
        <dbReference type="EMBL" id="PCR91614.1"/>
    </source>
</evidence>
<dbReference type="Gene3D" id="3.40.30.10">
    <property type="entry name" value="Glutaredoxin"/>
    <property type="match status" value="1"/>
</dbReference>
<feature type="region of interest" description="Disordered" evidence="10">
    <location>
        <begin position="257"/>
        <end position="301"/>
    </location>
</feature>
<reference evidence="12 13" key="1">
    <citation type="submission" date="2017-09" db="EMBL/GenBank/DDBJ databases">
        <title>Genome sequences of Natrinema ejinorence JCM 13890T.</title>
        <authorList>
            <person name="Roh S.W."/>
            <person name="Kim Y.B."/>
            <person name="Kim J.Y."/>
        </authorList>
    </citation>
    <scope>NUCLEOTIDE SEQUENCE [LARGE SCALE GENOMIC DNA]</scope>
    <source>
        <strain evidence="12 13">JCM 13890</strain>
    </source>
</reference>
<dbReference type="Pfam" id="PF00578">
    <property type="entry name" value="AhpC-TSA"/>
    <property type="match status" value="1"/>
</dbReference>
<accession>A0A2A5QXT8</accession>
<evidence type="ECO:0000256" key="4">
    <source>
        <dbReference type="ARBA" id="ARBA00023002"/>
    </source>
</evidence>
<evidence type="ECO:0000256" key="5">
    <source>
        <dbReference type="ARBA" id="ARBA00023157"/>
    </source>
</evidence>
<evidence type="ECO:0000313" key="13">
    <source>
        <dbReference type="Proteomes" id="UP000219689"/>
    </source>
</evidence>
<comment type="catalytic activity">
    <reaction evidence="9">
        <text>a hydroperoxide + [thioredoxin]-dithiol = an alcohol + [thioredoxin]-disulfide + H2O</text>
        <dbReference type="Rhea" id="RHEA:62620"/>
        <dbReference type="Rhea" id="RHEA-COMP:10698"/>
        <dbReference type="Rhea" id="RHEA-COMP:10700"/>
        <dbReference type="ChEBI" id="CHEBI:15377"/>
        <dbReference type="ChEBI" id="CHEBI:29950"/>
        <dbReference type="ChEBI" id="CHEBI:30879"/>
        <dbReference type="ChEBI" id="CHEBI:35924"/>
        <dbReference type="ChEBI" id="CHEBI:50058"/>
        <dbReference type="EC" id="1.11.1.24"/>
    </reaction>
</comment>
<dbReference type="PANTHER" id="PTHR42801">
    <property type="entry name" value="THIOREDOXIN-DEPENDENT PEROXIDE REDUCTASE"/>
    <property type="match status" value="1"/>
</dbReference>
<dbReference type="PROSITE" id="PS51352">
    <property type="entry name" value="THIOREDOXIN_2"/>
    <property type="match status" value="1"/>
</dbReference>
<dbReference type="GO" id="GO:0008379">
    <property type="term" value="F:thioredoxin peroxidase activity"/>
    <property type="evidence" value="ECO:0007669"/>
    <property type="project" value="TreeGrafter"/>
</dbReference>
<dbReference type="GO" id="GO:0005737">
    <property type="term" value="C:cytoplasm"/>
    <property type="evidence" value="ECO:0007669"/>
    <property type="project" value="TreeGrafter"/>
</dbReference>
<sequence>MLETGETAPTFDGPAAIDDEVRHVTFEELIGGNGVTLLLFYPADFSPSCTEELCSLRDFDLVGLQNDVSIVGISTDTAFTHREFADRHDLGFPLVSDGDGSIAASYGVLEDELFGGHRQLARRTVFVLDEQRTVHYVWSNEDPLQQPDLEAIRAAIEEVSDDDAAVERYRVATTHYREGREEYERGRDALAGEDWVTAAAAFDAAVEPLTAALEAFDAARRYADDDAVARAAERANERATDRRNAAKWYATAADHYARGDETAGEEHHADADRAHARATDGEDLPAPDDLSATDGRDVPER</sequence>
<evidence type="ECO:0000256" key="6">
    <source>
        <dbReference type="ARBA" id="ARBA00023284"/>
    </source>
</evidence>
<evidence type="ECO:0000256" key="8">
    <source>
        <dbReference type="ARBA" id="ARBA00038489"/>
    </source>
</evidence>
<evidence type="ECO:0000256" key="2">
    <source>
        <dbReference type="ARBA" id="ARBA00022559"/>
    </source>
</evidence>
<dbReference type="AlphaFoldDB" id="A0A2A5QXT8"/>
<dbReference type="OrthoDB" id="6924at2157"/>
<keyword evidence="5" id="KW-1015">Disulfide bond</keyword>
<evidence type="ECO:0000256" key="9">
    <source>
        <dbReference type="ARBA" id="ARBA00049091"/>
    </source>
</evidence>
<dbReference type="EC" id="1.11.1.24" evidence="1"/>
<evidence type="ECO:0000256" key="3">
    <source>
        <dbReference type="ARBA" id="ARBA00022862"/>
    </source>
</evidence>
<keyword evidence="13" id="KW-1185">Reference proteome</keyword>
<feature type="domain" description="Thioredoxin" evidence="11">
    <location>
        <begin position="2"/>
        <end position="161"/>
    </location>
</feature>
<dbReference type="SUPFAM" id="SSF52833">
    <property type="entry name" value="Thioredoxin-like"/>
    <property type="match status" value="1"/>
</dbReference>
<keyword evidence="3" id="KW-0049">Antioxidant</keyword>
<dbReference type="GO" id="GO:0045454">
    <property type="term" value="P:cell redox homeostasis"/>
    <property type="evidence" value="ECO:0007669"/>
    <property type="project" value="TreeGrafter"/>
</dbReference>
<name>A0A2A5QXT8_9EURY</name>
<keyword evidence="2" id="KW-0575">Peroxidase</keyword>
<dbReference type="InterPro" id="IPR050924">
    <property type="entry name" value="Peroxiredoxin_BCP/PrxQ"/>
</dbReference>
<feature type="compositionally biased region" description="Basic and acidic residues" evidence="10">
    <location>
        <begin position="257"/>
        <end position="280"/>
    </location>
</feature>
<evidence type="ECO:0000256" key="1">
    <source>
        <dbReference type="ARBA" id="ARBA00013017"/>
    </source>
</evidence>
<dbReference type="EMBL" id="NXNI01000001">
    <property type="protein sequence ID" value="PCR91614.1"/>
    <property type="molecule type" value="Genomic_DNA"/>
</dbReference>
<dbReference type="CDD" id="cd02971">
    <property type="entry name" value="PRX_family"/>
    <property type="match status" value="1"/>
</dbReference>
<dbReference type="InterPro" id="IPR036249">
    <property type="entry name" value="Thioredoxin-like_sf"/>
</dbReference>
<gene>
    <name evidence="12" type="ORF">CP557_14425</name>
</gene>
<protein>
    <recommendedName>
        <fullName evidence="1">thioredoxin-dependent peroxiredoxin</fullName>
        <ecNumber evidence="1">1.11.1.24</ecNumber>
    </recommendedName>
    <alternativeName>
        <fullName evidence="7">Thioredoxin peroxidase</fullName>
    </alternativeName>
</protein>
<organism evidence="12 13">
    <name type="scientific">Natrinema ejinorense</name>
    <dbReference type="NCBI Taxonomy" id="373386"/>
    <lineage>
        <taxon>Archaea</taxon>
        <taxon>Methanobacteriati</taxon>
        <taxon>Methanobacteriota</taxon>
        <taxon>Stenosarchaea group</taxon>
        <taxon>Halobacteria</taxon>
        <taxon>Halobacteriales</taxon>
        <taxon>Natrialbaceae</taxon>
        <taxon>Natrinema</taxon>
    </lineage>
</organism>